<gene>
    <name evidence="3" type="ORF">QTJ16_002936</name>
</gene>
<dbReference type="InterPro" id="IPR004827">
    <property type="entry name" value="bZIP"/>
</dbReference>
<organism evidence="3 4">
    <name type="scientific">Diplocarpon rosae</name>
    <dbReference type="NCBI Taxonomy" id="946125"/>
    <lineage>
        <taxon>Eukaryota</taxon>
        <taxon>Fungi</taxon>
        <taxon>Dikarya</taxon>
        <taxon>Ascomycota</taxon>
        <taxon>Pezizomycotina</taxon>
        <taxon>Leotiomycetes</taxon>
        <taxon>Helotiales</taxon>
        <taxon>Drepanopezizaceae</taxon>
        <taxon>Diplocarpon</taxon>
    </lineage>
</organism>
<proteinExistence type="predicted"/>
<feature type="compositionally biased region" description="Basic and acidic residues" evidence="1">
    <location>
        <begin position="117"/>
        <end position="136"/>
    </location>
</feature>
<protein>
    <recommendedName>
        <fullName evidence="2">BZIP domain-containing protein</fullName>
    </recommendedName>
</protein>
<evidence type="ECO:0000313" key="3">
    <source>
        <dbReference type="EMBL" id="KAK2628290.1"/>
    </source>
</evidence>
<evidence type="ECO:0000256" key="1">
    <source>
        <dbReference type="SAM" id="MobiDB-lite"/>
    </source>
</evidence>
<sequence>MSPTSSSGNEIFGDAKAGNAPEQMNENGESGMSAADKKPSRKRTKGSRIAANLTADQLARKRASDRNAQQAARQRTRDYIEHLETRVEEINRQQVHLQDAKRRTGQLEAELEGLKEKLGKLEGKSDCSSKQARHESQLPASQ</sequence>
<dbReference type="PANTHER" id="PTHR37012:SF2">
    <property type="entry name" value="BZIP DOMAIN-CONTAINING PROTEIN-RELATED"/>
    <property type="match status" value="1"/>
</dbReference>
<evidence type="ECO:0000259" key="2">
    <source>
        <dbReference type="PROSITE" id="PS00036"/>
    </source>
</evidence>
<dbReference type="AlphaFoldDB" id="A0AAD9WEE4"/>
<dbReference type="Gene3D" id="1.20.5.170">
    <property type="match status" value="1"/>
</dbReference>
<name>A0AAD9WEE4_9HELO</name>
<comment type="caution">
    <text evidence="3">The sequence shown here is derived from an EMBL/GenBank/DDBJ whole genome shotgun (WGS) entry which is preliminary data.</text>
</comment>
<dbReference type="EMBL" id="JAUBYV010000003">
    <property type="protein sequence ID" value="KAK2628290.1"/>
    <property type="molecule type" value="Genomic_DNA"/>
</dbReference>
<dbReference type="CDD" id="cd14688">
    <property type="entry name" value="bZIP_YAP"/>
    <property type="match status" value="1"/>
</dbReference>
<reference evidence="3" key="1">
    <citation type="submission" date="2023-06" db="EMBL/GenBank/DDBJ databases">
        <title>Draft genome of Marssonina rosae.</title>
        <authorList>
            <person name="Cheng Q."/>
        </authorList>
    </citation>
    <scope>NUCLEOTIDE SEQUENCE</scope>
    <source>
        <strain evidence="3">R4</strain>
    </source>
</reference>
<dbReference type="PROSITE" id="PS00036">
    <property type="entry name" value="BZIP_BASIC"/>
    <property type="match status" value="1"/>
</dbReference>
<evidence type="ECO:0000313" key="4">
    <source>
        <dbReference type="Proteomes" id="UP001285354"/>
    </source>
</evidence>
<feature type="domain" description="BZIP" evidence="2">
    <location>
        <begin position="62"/>
        <end position="77"/>
    </location>
</feature>
<accession>A0AAD9WEE4</accession>
<dbReference type="GO" id="GO:0003700">
    <property type="term" value="F:DNA-binding transcription factor activity"/>
    <property type="evidence" value="ECO:0007669"/>
    <property type="project" value="InterPro"/>
</dbReference>
<dbReference type="PANTHER" id="PTHR37012">
    <property type="entry name" value="B-ZIP TRANSCRIPTION FACTOR (EUROFUNG)-RELATED"/>
    <property type="match status" value="1"/>
</dbReference>
<keyword evidence="4" id="KW-1185">Reference proteome</keyword>
<dbReference type="Proteomes" id="UP001285354">
    <property type="component" value="Unassembled WGS sequence"/>
</dbReference>
<feature type="region of interest" description="Disordered" evidence="1">
    <location>
        <begin position="1"/>
        <end position="77"/>
    </location>
</feature>
<feature type="region of interest" description="Disordered" evidence="1">
    <location>
        <begin position="117"/>
        <end position="142"/>
    </location>
</feature>